<dbReference type="Pfam" id="PF06028">
    <property type="entry name" value="DUF915"/>
    <property type="match status" value="1"/>
</dbReference>
<dbReference type="AlphaFoldDB" id="X8ISG9"/>
<dbReference type="RefSeq" id="WP_009643318.1">
    <property type="nucleotide sequence ID" value="NZ_JALU01000021.1"/>
</dbReference>
<dbReference type="InterPro" id="IPR010315">
    <property type="entry name" value="DUF915_hydro-like"/>
</dbReference>
<comment type="caution">
    <text evidence="1">The sequence shown here is derived from an EMBL/GenBank/DDBJ whole genome shotgun (WGS) entry which is preliminary data.</text>
</comment>
<dbReference type="InterPro" id="IPR029058">
    <property type="entry name" value="AB_hydrolase_fold"/>
</dbReference>
<dbReference type="GO" id="GO:0016787">
    <property type="term" value="F:hydrolase activity"/>
    <property type="evidence" value="ECO:0007669"/>
    <property type="project" value="UniProtKB-KW"/>
</dbReference>
<dbReference type="EMBL" id="JALU01000021">
    <property type="protein sequence ID" value="EUC51986.1"/>
    <property type="molecule type" value="Genomic_DNA"/>
</dbReference>
<organism evidence="1 2">
    <name type="scientific">Mogibacterium timidum ATCC 33093</name>
    <dbReference type="NCBI Taxonomy" id="1401079"/>
    <lineage>
        <taxon>Bacteria</taxon>
        <taxon>Bacillati</taxon>
        <taxon>Bacillota</taxon>
        <taxon>Clostridia</taxon>
        <taxon>Peptostreptococcales</taxon>
        <taxon>Anaerovoracaceae</taxon>
        <taxon>Mogibacterium</taxon>
    </lineage>
</organism>
<gene>
    <name evidence="1" type="ORF">HMPREF0581_0482</name>
</gene>
<keyword evidence="1" id="KW-0378">Hydrolase</keyword>
<dbReference type="SUPFAM" id="SSF53474">
    <property type="entry name" value="alpha/beta-Hydrolases"/>
    <property type="match status" value="1"/>
</dbReference>
<dbReference type="Proteomes" id="UP000022645">
    <property type="component" value="Unassembled WGS sequence"/>
</dbReference>
<reference evidence="1 2" key="1">
    <citation type="submission" date="2014-01" db="EMBL/GenBank/DDBJ databases">
        <authorList>
            <person name="Durkin A.S."/>
            <person name="McCorrison J."/>
            <person name="Torralba M."/>
            <person name="Gillis M."/>
            <person name="Haft D.H."/>
            <person name="Methe B."/>
            <person name="Sutton G."/>
            <person name="Nelson K.E."/>
        </authorList>
    </citation>
    <scope>NUCLEOTIDE SEQUENCE [LARGE SCALE GENOMIC DNA]</scope>
    <source>
        <strain evidence="1 2">ATCC 33093</strain>
    </source>
</reference>
<name>X8ISG9_9FIRM</name>
<evidence type="ECO:0000313" key="1">
    <source>
        <dbReference type="EMBL" id="EUC51986.1"/>
    </source>
</evidence>
<sequence>MERKIGMKKSIKRTLLGILLFVTVLTIPSFTWTKSNVKNIETFYNSRLSPIIMIPGSSATEDRFDSLVDKLNMNRQEDKHSLLKVKVWNNGRITYSGSISPNDNEPVIVVGFENNNDGYGNIKKQASMFNSAFNDLQNKYSFNNFKGLGHSNGGLIYTAFIEKYLGNYDVELKRLMTIGTPYNFSETNINNKSQMLADFIANRGNIPTGMSMYSVAGTITYDSDELVPDSSVSAGKYIYQGQVAHYTETTVTGEDAQHSDLPTNDEVVSIIQQRIEDPQDRNDKRRR</sequence>
<dbReference type="PATRIC" id="fig|1401079.3.peg.1245"/>
<dbReference type="Gene3D" id="3.40.50.1820">
    <property type="entry name" value="alpha/beta hydrolase"/>
    <property type="match status" value="1"/>
</dbReference>
<evidence type="ECO:0000313" key="2">
    <source>
        <dbReference type="Proteomes" id="UP000022645"/>
    </source>
</evidence>
<accession>X8ISG9</accession>
<proteinExistence type="predicted"/>
<protein>
    <submittedName>
        <fullName evidence="1">Alpha/beta hydrolase, PF06028 family</fullName>
    </submittedName>
</protein>